<proteinExistence type="predicted"/>
<feature type="compositionally biased region" description="Gly residues" evidence="1">
    <location>
        <begin position="1"/>
        <end position="17"/>
    </location>
</feature>
<organism evidence="3 4">
    <name type="scientific">Ascobolus immersus RN42</name>
    <dbReference type="NCBI Taxonomy" id="1160509"/>
    <lineage>
        <taxon>Eukaryota</taxon>
        <taxon>Fungi</taxon>
        <taxon>Dikarya</taxon>
        <taxon>Ascomycota</taxon>
        <taxon>Pezizomycotina</taxon>
        <taxon>Pezizomycetes</taxon>
        <taxon>Pezizales</taxon>
        <taxon>Ascobolaceae</taxon>
        <taxon>Ascobolus</taxon>
    </lineage>
</organism>
<evidence type="ECO:0000313" key="3">
    <source>
        <dbReference type="EMBL" id="RPA75889.1"/>
    </source>
</evidence>
<feature type="transmembrane region" description="Helical" evidence="2">
    <location>
        <begin position="123"/>
        <end position="143"/>
    </location>
</feature>
<keyword evidence="2" id="KW-0812">Transmembrane</keyword>
<dbReference type="Proteomes" id="UP000275078">
    <property type="component" value="Unassembled WGS sequence"/>
</dbReference>
<name>A0A3N4HQA3_ASCIM</name>
<gene>
    <name evidence="3" type="ORF">BJ508DRAFT_417892</name>
</gene>
<keyword evidence="2" id="KW-0472">Membrane</keyword>
<accession>A0A3N4HQA3</accession>
<dbReference type="AlphaFoldDB" id="A0A3N4HQA3"/>
<evidence type="ECO:0000256" key="1">
    <source>
        <dbReference type="SAM" id="MobiDB-lite"/>
    </source>
</evidence>
<evidence type="ECO:0000313" key="4">
    <source>
        <dbReference type="Proteomes" id="UP000275078"/>
    </source>
</evidence>
<feature type="region of interest" description="Disordered" evidence="1">
    <location>
        <begin position="1"/>
        <end position="50"/>
    </location>
</feature>
<reference evidence="3 4" key="1">
    <citation type="journal article" date="2018" name="Nat. Ecol. Evol.">
        <title>Pezizomycetes genomes reveal the molecular basis of ectomycorrhizal truffle lifestyle.</title>
        <authorList>
            <person name="Murat C."/>
            <person name="Payen T."/>
            <person name="Noel B."/>
            <person name="Kuo A."/>
            <person name="Morin E."/>
            <person name="Chen J."/>
            <person name="Kohler A."/>
            <person name="Krizsan K."/>
            <person name="Balestrini R."/>
            <person name="Da Silva C."/>
            <person name="Montanini B."/>
            <person name="Hainaut M."/>
            <person name="Levati E."/>
            <person name="Barry K.W."/>
            <person name="Belfiori B."/>
            <person name="Cichocki N."/>
            <person name="Clum A."/>
            <person name="Dockter R.B."/>
            <person name="Fauchery L."/>
            <person name="Guy J."/>
            <person name="Iotti M."/>
            <person name="Le Tacon F."/>
            <person name="Lindquist E.A."/>
            <person name="Lipzen A."/>
            <person name="Malagnac F."/>
            <person name="Mello A."/>
            <person name="Molinier V."/>
            <person name="Miyauchi S."/>
            <person name="Poulain J."/>
            <person name="Riccioni C."/>
            <person name="Rubini A."/>
            <person name="Sitrit Y."/>
            <person name="Splivallo R."/>
            <person name="Traeger S."/>
            <person name="Wang M."/>
            <person name="Zifcakova L."/>
            <person name="Wipf D."/>
            <person name="Zambonelli A."/>
            <person name="Paolocci F."/>
            <person name="Nowrousian M."/>
            <person name="Ottonello S."/>
            <person name="Baldrian P."/>
            <person name="Spatafora J.W."/>
            <person name="Henrissat B."/>
            <person name="Nagy L.G."/>
            <person name="Aury J.M."/>
            <person name="Wincker P."/>
            <person name="Grigoriev I.V."/>
            <person name="Bonfante P."/>
            <person name="Martin F.M."/>
        </authorList>
    </citation>
    <scope>NUCLEOTIDE SEQUENCE [LARGE SCALE GENOMIC DNA]</scope>
    <source>
        <strain evidence="3 4">RN42</strain>
    </source>
</reference>
<evidence type="ECO:0000256" key="2">
    <source>
        <dbReference type="SAM" id="Phobius"/>
    </source>
</evidence>
<dbReference type="EMBL" id="ML119755">
    <property type="protein sequence ID" value="RPA75889.1"/>
    <property type="molecule type" value="Genomic_DNA"/>
</dbReference>
<keyword evidence="4" id="KW-1185">Reference proteome</keyword>
<keyword evidence="2" id="KW-1133">Transmembrane helix</keyword>
<sequence>MSPRGGSGSGGRGGGGSSSSSGNSKNKPFGDSSPYSEDDGTMQKKLDEYREELKNRKTTYTHEKVQFTGLATEIIRETPTTTTTSSSSSKTMIMAPVTELPAGATLTGKMADGKSLTSGAGGLQMSSVLQIHLLLFLFWMAWIRVNR</sequence>
<feature type="compositionally biased region" description="Basic and acidic residues" evidence="1">
    <location>
        <begin position="41"/>
        <end position="50"/>
    </location>
</feature>
<protein>
    <submittedName>
        <fullName evidence="3">Uncharacterized protein</fullName>
    </submittedName>
</protein>